<dbReference type="Proteomes" id="UP000321051">
    <property type="component" value="Unassembled WGS sequence"/>
</dbReference>
<keyword evidence="1" id="KW-0812">Transmembrane</keyword>
<feature type="transmembrane region" description="Helical" evidence="1">
    <location>
        <begin position="6"/>
        <end position="27"/>
    </location>
</feature>
<dbReference type="EMBL" id="BJUN01000020">
    <property type="protein sequence ID" value="GEK59816.1"/>
    <property type="molecule type" value="Genomic_DNA"/>
</dbReference>
<feature type="transmembrane region" description="Helical" evidence="1">
    <location>
        <begin position="39"/>
        <end position="59"/>
    </location>
</feature>
<organism evidence="2 3">
    <name type="scientific">Marinococcus halophilus</name>
    <dbReference type="NCBI Taxonomy" id="1371"/>
    <lineage>
        <taxon>Bacteria</taxon>
        <taxon>Bacillati</taxon>
        <taxon>Bacillota</taxon>
        <taxon>Bacilli</taxon>
        <taxon>Bacillales</taxon>
        <taxon>Bacillaceae</taxon>
        <taxon>Marinococcus</taxon>
    </lineage>
</organism>
<evidence type="ECO:0000256" key="1">
    <source>
        <dbReference type="SAM" id="Phobius"/>
    </source>
</evidence>
<keyword evidence="1" id="KW-0472">Membrane</keyword>
<accession>A0A510Y8W2</accession>
<comment type="caution">
    <text evidence="2">The sequence shown here is derived from an EMBL/GenBank/DDBJ whole genome shotgun (WGS) entry which is preliminary data.</text>
</comment>
<protein>
    <submittedName>
        <fullName evidence="2">Uncharacterized protein</fullName>
    </submittedName>
</protein>
<name>A0A510Y8W2_MARHA</name>
<proteinExistence type="predicted"/>
<keyword evidence="1" id="KW-1133">Transmembrane helix</keyword>
<dbReference type="OrthoDB" id="9932598at2"/>
<keyword evidence="3" id="KW-1185">Reference proteome</keyword>
<dbReference type="AlphaFoldDB" id="A0A510Y8W2"/>
<dbReference type="RefSeq" id="WP_094908867.1">
    <property type="nucleotide sequence ID" value="NZ_BJUN01000020.1"/>
</dbReference>
<evidence type="ECO:0000313" key="3">
    <source>
        <dbReference type="Proteomes" id="UP000321051"/>
    </source>
</evidence>
<evidence type="ECO:0000313" key="2">
    <source>
        <dbReference type="EMBL" id="GEK59816.1"/>
    </source>
</evidence>
<gene>
    <name evidence="2" type="ORF">MHA01_27210</name>
</gene>
<reference evidence="2 3" key="1">
    <citation type="submission" date="2019-07" db="EMBL/GenBank/DDBJ databases">
        <title>Whole genome shotgun sequence of Marinococcus halophilus NBRC 102359.</title>
        <authorList>
            <person name="Hosoyama A."/>
            <person name="Uohara A."/>
            <person name="Ohji S."/>
            <person name="Ichikawa N."/>
        </authorList>
    </citation>
    <scope>NUCLEOTIDE SEQUENCE [LARGE SCALE GENOMIC DNA]</scope>
    <source>
        <strain evidence="2 3">NBRC 102359</strain>
    </source>
</reference>
<sequence length="62" mass="7020">MNAVDVIIYAVCFLLIMTAGVIMFKEYRKSKKVSRQPKFTISICLLLSASLLQLIYGITTNF</sequence>